<dbReference type="GO" id="GO:0005886">
    <property type="term" value="C:plasma membrane"/>
    <property type="evidence" value="ECO:0007669"/>
    <property type="project" value="UniProtKB-SubCell"/>
</dbReference>
<dbReference type="PANTHER" id="PTHR42865">
    <property type="entry name" value="PROTON/GLUTAMATE-ASPARTATE SYMPORTER"/>
    <property type="match status" value="1"/>
</dbReference>
<dbReference type="InterPro" id="IPR018107">
    <property type="entry name" value="Na-dicarboxylate_symporter_CS"/>
</dbReference>
<evidence type="ECO:0000256" key="6">
    <source>
        <dbReference type="ARBA" id="ARBA00022989"/>
    </source>
</evidence>
<keyword evidence="10" id="KW-1185">Reference proteome</keyword>
<dbReference type="GO" id="GO:0015293">
    <property type="term" value="F:symporter activity"/>
    <property type="evidence" value="ECO:0007669"/>
    <property type="project" value="UniProtKB-KW"/>
</dbReference>
<comment type="subcellular location">
    <subcellularLocation>
        <location evidence="1">Cell membrane</location>
        <topology evidence="1">Multi-pass membrane protein</topology>
    </subcellularLocation>
</comment>
<evidence type="ECO:0000256" key="2">
    <source>
        <dbReference type="ARBA" id="ARBA00022448"/>
    </source>
</evidence>
<reference evidence="9 10" key="1">
    <citation type="submission" date="2014-02" db="EMBL/GenBank/DDBJ databases">
        <title>Draft genome sequence of Lysinibacillus massiliensis CCUG 49529.</title>
        <authorList>
            <person name="Zhang F."/>
            <person name="Wang G."/>
            <person name="Zhang L."/>
        </authorList>
    </citation>
    <scope>NUCLEOTIDE SEQUENCE [LARGE SCALE GENOMIC DNA]</scope>
    <source>
        <strain evidence="9 10">CCUG 49529</strain>
    </source>
</reference>
<comment type="caution">
    <text evidence="9">The sequence shown here is derived from an EMBL/GenBank/DDBJ whole genome shotgun (WGS) entry which is preliminary data.</text>
</comment>
<accession>A0A0A3J2U0</accession>
<evidence type="ECO:0000256" key="5">
    <source>
        <dbReference type="ARBA" id="ARBA00022847"/>
    </source>
</evidence>
<organism evidence="9 10">
    <name type="scientific">Ureibacillus massiliensis 4400831 = CIP 108448 = CCUG 49529</name>
    <dbReference type="NCBI Taxonomy" id="1211035"/>
    <lineage>
        <taxon>Bacteria</taxon>
        <taxon>Bacillati</taxon>
        <taxon>Bacillota</taxon>
        <taxon>Bacilli</taxon>
        <taxon>Bacillales</taxon>
        <taxon>Caryophanaceae</taxon>
        <taxon>Ureibacillus</taxon>
    </lineage>
</organism>
<keyword evidence="3" id="KW-1003">Cell membrane</keyword>
<feature type="transmembrane region" description="Helical" evidence="8">
    <location>
        <begin position="141"/>
        <end position="158"/>
    </location>
</feature>
<dbReference type="Pfam" id="PF00375">
    <property type="entry name" value="SDF"/>
    <property type="match status" value="1"/>
</dbReference>
<evidence type="ECO:0000256" key="8">
    <source>
        <dbReference type="SAM" id="Phobius"/>
    </source>
</evidence>
<evidence type="ECO:0000313" key="9">
    <source>
        <dbReference type="EMBL" id="KGR89508.1"/>
    </source>
</evidence>
<feature type="transmembrane region" description="Helical" evidence="8">
    <location>
        <begin position="72"/>
        <end position="96"/>
    </location>
</feature>
<dbReference type="OrthoDB" id="9768885at2"/>
<dbReference type="InterPro" id="IPR001991">
    <property type="entry name" value="Na-dicarboxylate_symporter"/>
</dbReference>
<evidence type="ECO:0000256" key="3">
    <source>
        <dbReference type="ARBA" id="ARBA00022475"/>
    </source>
</evidence>
<dbReference type="RefSeq" id="WP_036179017.1">
    <property type="nucleotide sequence ID" value="NZ_AVCZ01000043.1"/>
</dbReference>
<proteinExistence type="predicted"/>
<dbReference type="PROSITE" id="PS00714">
    <property type="entry name" value="NA_DICARBOXYL_SYMP_2"/>
    <property type="match status" value="1"/>
</dbReference>
<feature type="transmembrane region" description="Helical" evidence="8">
    <location>
        <begin position="345"/>
        <end position="367"/>
    </location>
</feature>
<dbReference type="GO" id="GO:0006835">
    <property type="term" value="P:dicarboxylic acid transport"/>
    <property type="evidence" value="ECO:0007669"/>
    <property type="project" value="UniProtKB-ARBA"/>
</dbReference>
<keyword evidence="5" id="KW-0769">Symport</keyword>
<dbReference type="eggNOG" id="COG1301">
    <property type="taxonomic scope" value="Bacteria"/>
</dbReference>
<evidence type="ECO:0000256" key="1">
    <source>
        <dbReference type="ARBA" id="ARBA00004651"/>
    </source>
</evidence>
<evidence type="ECO:0000256" key="7">
    <source>
        <dbReference type="ARBA" id="ARBA00023136"/>
    </source>
</evidence>
<name>A0A0A3J2U0_9BACL</name>
<evidence type="ECO:0000313" key="10">
    <source>
        <dbReference type="Proteomes" id="UP000030595"/>
    </source>
</evidence>
<keyword evidence="6 8" id="KW-1133">Transmembrane helix</keyword>
<protein>
    <submittedName>
        <fullName evidence="9">Sodium:dicarboxylate symporter</fullName>
    </submittedName>
</protein>
<feature type="transmembrane region" description="Helical" evidence="8">
    <location>
        <begin position="179"/>
        <end position="200"/>
    </location>
</feature>
<gene>
    <name evidence="9" type="ORF">CD30_16545</name>
</gene>
<feature type="transmembrane region" description="Helical" evidence="8">
    <location>
        <begin position="206"/>
        <end position="232"/>
    </location>
</feature>
<sequence length="401" mass="42121">MKKIGLLTQILIAFILAIILGAIVGPSIEVVKPLGDLFLRLIKFIMVPLVLASLVVGIAGTGDIKRIGKMGGITFVYYLITTAIAVTIGLILANIFKPGSGLNLSLSSVEQAEPTATPGVVDTLLNIIPTNPFASLVEGNMLQIIFFALFLGITIAMLGEKTKTVYNFFDQLAEIMYKITGIVMKVAPIGVFGLIAPTVGQYGVSVLLPLIKLILIVYVGCIIHALLVYSFSVKSFAKMSPLKFFKGIAPASLVSFSTSSSAGTLPITIKNTEENLGVSKRVSSFVLPLGATINMDGTALYQGVCVLFVAQFMGVELSIMQQLIIVLTATLASIGTAGVPGAGLVMLTMVTTAVGLPLEAVALVAGIDRILDMIRTSLNVTGDASAAVVVNAIVEKNQKDD</sequence>
<evidence type="ECO:0000256" key="4">
    <source>
        <dbReference type="ARBA" id="ARBA00022692"/>
    </source>
</evidence>
<dbReference type="FunFam" id="1.10.3860.10:FF:000001">
    <property type="entry name" value="C4-dicarboxylate transport protein"/>
    <property type="match status" value="1"/>
</dbReference>
<dbReference type="EMBL" id="JPVQ01000043">
    <property type="protein sequence ID" value="KGR89508.1"/>
    <property type="molecule type" value="Genomic_DNA"/>
</dbReference>
<keyword evidence="2" id="KW-0813">Transport</keyword>
<keyword evidence="7 8" id="KW-0472">Membrane</keyword>
<dbReference type="PANTHER" id="PTHR42865:SF7">
    <property type="entry name" value="PROTON_GLUTAMATE-ASPARTATE SYMPORTER"/>
    <property type="match status" value="1"/>
</dbReference>
<dbReference type="AlphaFoldDB" id="A0A0A3J2U0"/>
<keyword evidence="4 8" id="KW-0812">Transmembrane</keyword>
<dbReference type="Gene3D" id="1.10.3860.10">
    <property type="entry name" value="Sodium:dicarboxylate symporter"/>
    <property type="match status" value="1"/>
</dbReference>
<dbReference type="Proteomes" id="UP000030595">
    <property type="component" value="Unassembled WGS sequence"/>
</dbReference>
<feature type="transmembrane region" description="Helical" evidence="8">
    <location>
        <begin position="37"/>
        <end position="60"/>
    </location>
</feature>
<dbReference type="InterPro" id="IPR036458">
    <property type="entry name" value="Na:dicarbo_symporter_sf"/>
</dbReference>
<dbReference type="SUPFAM" id="SSF118215">
    <property type="entry name" value="Proton glutamate symport protein"/>
    <property type="match status" value="1"/>
</dbReference>
<dbReference type="PRINTS" id="PR00173">
    <property type="entry name" value="EDTRNSPORT"/>
</dbReference>